<dbReference type="EMBL" id="CAXDID020000486">
    <property type="protein sequence ID" value="CAL6096501.1"/>
    <property type="molecule type" value="Genomic_DNA"/>
</dbReference>
<organism evidence="1">
    <name type="scientific">Hexamita inflata</name>
    <dbReference type="NCBI Taxonomy" id="28002"/>
    <lineage>
        <taxon>Eukaryota</taxon>
        <taxon>Metamonada</taxon>
        <taxon>Diplomonadida</taxon>
        <taxon>Hexamitidae</taxon>
        <taxon>Hexamitinae</taxon>
        <taxon>Hexamita</taxon>
    </lineage>
</organism>
<proteinExistence type="predicted"/>
<evidence type="ECO:0000313" key="3">
    <source>
        <dbReference type="Proteomes" id="UP001642409"/>
    </source>
</evidence>
<gene>
    <name evidence="2" type="ORF">HINF_LOCUS68460</name>
    <name evidence="1" type="ORF">HINF_LOCUS9452</name>
</gene>
<reference evidence="1" key="1">
    <citation type="submission" date="2023-06" db="EMBL/GenBank/DDBJ databases">
        <authorList>
            <person name="Kurt Z."/>
        </authorList>
    </citation>
    <scope>NUCLEOTIDE SEQUENCE</scope>
</reference>
<comment type="caution">
    <text evidence="1">The sequence shown here is derived from an EMBL/GenBank/DDBJ whole genome shotgun (WGS) entry which is preliminary data.</text>
</comment>
<evidence type="ECO:0000313" key="2">
    <source>
        <dbReference type="EMBL" id="CAL6096501.1"/>
    </source>
</evidence>
<evidence type="ECO:0000313" key="1">
    <source>
        <dbReference type="EMBL" id="CAI9921807.1"/>
    </source>
</evidence>
<keyword evidence="3" id="KW-1185">Reference proteome</keyword>
<accession>A0AA86TP74</accession>
<name>A0AA86TP74_9EUKA</name>
<sequence>MILLNIVYMQNSIQLDTNYLNSFNLDVNIAQLQNYNVSFIALFSIFETNFHYVENVIQNYIQQQDYSKTLFIIYKDGLEINDYFNYKFLAQQRKLILQQKINIENQLYNFYEYDVIQIENLFIVKADENATDEEIMNTILKLSDAEYFCSWSSTAFHDASRVSLQMTQMELDNTNVSVLKQVPTYHCEDGSVTLNEDPEQQLETILFRRDCLENVSQFSSIKDLALQIAQRNAVSYVSSVTAYLDLSDKYTKSDAVLDESTSKHLVNLARPKQRFDAVISLGAWCQVSAMLSMRGLSIVHSPFAGFAFFQWNRLLDVLESNFSHYWEEENVNFGRASNWYSYKYKDTRLVRHAYESRYNMFSPHHFDLCDCSPANSYLLYNEFSQKLKHKINIFNLQAKYSRPVFLLKIMDKHFESTNVTSEQIVRLVLSLKKYSSDFELRISVPIWARYVLEKIVHQYSYDFIKIYVWTVQWNDDPYHKEWDEMVGDVVLARGSEMVEGLGSLRDWAWINR</sequence>
<dbReference type="EMBL" id="CATOUU010000233">
    <property type="protein sequence ID" value="CAI9921807.1"/>
    <property type="molecule type" value="Genomic_DNA"/>
</dbReference>
<dbReference type="InterPro" id="IPR014903">
    <property type="entry name" value="DUF1796"/>
</dbReference>
<protein>
    <submittedName>
        <fullName evidence="1 2">Papain-like cysteine peptidase (DUF1796)</fullName>
    </submittedName>
</protein>
<reference evidence="2 3" key="2">
    <citation type="submission" date="2024-07" db="EMBL/GenBank/DDBJ databases">
        <authorList>
            <person name="Akdeniz Z."/>
        </authorList>
    </citation>
    <scope>NUCLEOTIDE SEQUENCE [LARGE SCALE GENOMIC DNA]</scope>
</reference>
<dbReference type="AlphaFoldDB" id="A0AA86TP74"/>
<dbReference type="Pfam" id="PF08795">
    <property type="entry name" value="DUF1796"/>
    <property type="match status" value="1"/>
</dbReference>
<dbReference type="Proteomes" id="UP001642409">
    <property type="component" value="Unassembled WGS sequence"/>
</dbReference>